<dbReference type="AlphaFoldDB" id="A0AAD5KEE1"/>
<evidence type="ECO:0000313" key="1">
    <source>
        <dbReference type="EMBL" id="KAI9550167.1"/>
    </source>
</evidence>
<keyword evidence="2" id="KW-1185">Reference proteome</keyword>
<gene>
    <name evidence="1" type="ORF">GHT06_003539</name>
</gene>
<name>A0AAD5KEE1_9CRUS</name>
<organism evidence="1 2">
    <name type="scientific">Daphnia sinensis</name>
    <dbReference type="NCBI Taxonomy" id="1820382"/>
    <lineage>
        <taxon>Eukaryota</taxon>
        <taxon>Metazoa</taxon>
        <taxon>Ecdysozoa</taxon>
        <taxon>Arthropoda</taxon>
        <taxon>Crustacea</taxon>
        <taxon>Branchiopoda</taxon>
        <taxon>Diplostraca</taxon>
        <taxon>Cladocera</taxon>
        <taxon>Anomopoda</taxon>
        <taxon>Daphniidae</taxon>
        <taxon>Daphnia</taxon>
        <taxon>Daphnia similis group</taxon>
    </lineage>
</organism>
<reference evidence="1" key="1">
    <citation type="submission" date="2022-05" db="EMBL/GenBank/DDBJ databases">
        <title>A multi-omics perspective on studying reproductive biology in Daphnia sinensis.</title>
        <authorList>
            <person name="Jia J."/>
        </authorList>
    </citation>
    <scope>NUCLEOTIDE SEQUENCE</scope>
    <source>
        <strain evidence="1">WSL</strain>
    </source>
</reference>
<proteinExistence type="predicted"/>
<evidence type="ECO:0000313" key="2">
    <source>
        <dbReference type="Proteomes" id="UP000820818"/>
    </source>
</evidence>
<protein>
    <submittedName>
        <fullName evidence="1">Uncharacterized protein</fullName>
    </submittedName>
</protein>
<dbReference type="Proteomes" id="UP000820818">
    <property type="component" value="Unassembled WGS sequence"/>
</dbReference>
<dbReference type="EMBL" id="WJBH02000178">
    <property type="protein sequence ID" value="KAI9550167.1"/>
    <property type="molecule type" value="Genomic_DNA"/>
</dbReference>
<accession>A0AAD5KEE1</accession>
<comment type="caution">
    <text evidence="1">The sequence shown here is derived from an EMBL/GenBank/DDBJ whole genome shotgun (WGS) entry which is preliminary data.</text>
</comment>
<sequence length="153" mass="17559">MTNFTLPESGAVLDVQAVQDSMVCLRQNLDSFVIALREEDRRKLLKMGNASIPFVERILDFMHSNPEFISPLIKTDEMRAKYDMIQTLLPIFREFKQITRNLDDTLMLLGSDVLTSANVFYSSVKHARKMRIPTPFRFLKNSNNGIFISLIGV</sequence>